<evidence type="ECO:0000259" key="2">
    <source>
        <dbReference type="Pfam" id="PF07508"/>
    </source>
</evidence>
<dbReference type="PANTHER" id="PTHR30461">
    <property type="entry name" value="DNA-INVERTASE FROM LAMBDOID PROPHAGE"/>
    <property type="match status" value="1"/>
</dbReference>
<gene>
    <name evidence="4" type="ORF">HUU93_05860</name>
</gene>
<reference evidence="4 5" key="1">
    <citation type="submission" date="2020-04" db="EMBL/GenBank/DDBJ databases">
        <authorList>
            <person name="Pieper L."/>
        </authorList>
    </citation>
    <scope>NUCLEOTIDE SEQUENCE [LARGE SCALE GENOMIC DNA]</scope>
    <source>
        <strain evidence="4 5">F22</strain>
    </source>
</reference>
<dbReference type="GO" id="GO:0000150">
    <property type="term" value="F:DNA strand exchange activity"/>
    <property type="evidence" value="ECO:0007669"/>
    <property type="project" value="InterPro"/>
</dbReference>
<proteinExistence type="predicted"/>
<feature type="domain" description="Recombinase zinc beta ribbon" evidence="3">
    <location>
        <begin position="131"/>
        <end position="186"/>
    </location>
</feature>
<dbReference type="Pfam" id="PF07508">
    <property type="entry name" value="Recombinase"/>
    <property type="match status" value="1"/>
</dbReference>
<dbReference type="InterPro" id="IPR038109">
    <property type="entry name" value="DNA_bind_recomb_sf"/>
</dbReference>
<dbReference type="InterPro" id="IPR025827">
    <property type="entry name" value="Zn_ribbon_recom_dom"/>
</dbReference>
<dbReference type="Pfam" id="PF13408">
    <property type="entry name" value="Zn_ribbon_recom"/>
    <property type="match status" value="1"/>
</dbReference>
<keyword evidence="1" id="KW-0175">Coiled coil</keyword>
<feature type="coiled-coil region" evidence="1">
    <location>
        <begin position="207"/>
        <end position="276"/>
    </location>
</feature>
<feature type="domain" description="Recombinase" evidence="2">
    <location>
        <begin position="4"/>
        <end position="101"/>
    </location>
</feature>
<evidence type="ECO:0000313" key="4">
    <source>
        <dbReference type="EMBL" id="NUN86136.1"/>
    </source>
</evidence>
<dbReference type="Gene3D" id="3.90.1750.20">
    <property type="entry name" value="Putative Large Serine Recombinase, Chain B, Domain 2"/>
    <property type="match status" value="1"/>
</dbReference>
<accession>A0A849XYM8</accession>
<reference evidence="4 5" key="2">
    <citation type="submission" date="2020-07" db="EMBL/GenBank/DDBJ databases">
        <title>Bacterial metabolism rescues the inhibition of intestinal drug absorption by food and drug additives.</title>
        <authorList>
            <person name="Zou L."/>
            <person name="Spanogiannopoulos P."/>
            <person name="Chien H.-C."/>
            <person name="Pieper L.M."/>
            <person name="Cai W."/>
            <person name="Khuri N."/>
            <person name="Pottel J."/>
            <person name="Vora B."/>
            <person name="Ni Z."/>
            <person name="Tsakalozou E."/>
            <person name="Zhang W."/>
            <person name="Shoichet B.K."/>
            <person name="Giacomini K.M."/>
            <person name="Turnbaugh P.J."/>
        </authorList>
    </citation>
    <scope>NUCLEOTIDE SEQUENCE [LARGE SCALE GENOMIC DNA]</scope>
    <source>
        <strain evidence="4 5">F22</strain>
    </source>
</reference>
<evidence type="ECO:0000256" key="1">
    <source>
        <dbReference type="SAM" id="Coils"/>
    </source>
</evidence>
<evidence type="ECO:0000313" key="5">
    <source>
        <dbReference type="Proteomes" id="UP000554488"/>
    </source>
</evidence>
<dbReference type="AlphaFoldDB" id="A0A849XYM8"/>
<evidence type="ECO:0000259" key="3">
    <source>
        <dbReference type="Pfam" id="PF13408"/>
    </source>
</evidence>
<sequence>MHAGGIGAPTIARTLNEEGIPNPTSYAKLTGYSWHNRPSSSLWSAGCIYSILHNETYLGTLCQGRQLTPEGQFHSKKNIPKDQWVRTVGHHPAIIDDELLRRELKARKEAGAHNLHEQKKNFPPGIFGKEVRCASCGKILTKGKTLRKTGCERTLFCPTRKKSPSHCKGAFISEKHLESAILHELKNLADRYSDDRVQIGICQDAQSADLIQEKNRLKTAVELIEKEITAYEQRSRDLYLKRATDGMSIDDFNSALSRIRNDVDKLRLKSKRASSELLHLNESIAAESIRMETVLKAADFNHLDKTKVSMLIESVYVHKRDPKSGTQAIDITWKF</sequence>
<dbReference type="EMBL" id="JABWDC010000016">
    <property type="protein sequence ID" value="NUN86136.1"/>
    <property type="molecule type" value="Genomic_DNA"/>
</dbReference>
<dbReference type="InterPro" id="IPR050639">
    <property type="entry name" value="SSR_resolvase"/>
</dbReference>
<dbReference type="InterPro" id="IPR011109">
    <property type="entry name" value="DNA_bind_recombinase_dom"/>
</dbReference>
<dbReference type="PANTHER" id="PTHR30461:SF23">
    <property type="entry name" value="DNA RECOMBINASE-RELATED"/>
    <property type="match status" value="1"/>
</dbReference>
<name>A0A849XYM8_9FIRM</name>
<organism evidence="4 5">
    <name type="scientific">Coprococcus comes</name>
    <dbReference type="NCBI Taxonomy" id="410072"/>
    <lineage>
        <taxon>Bacteria</taxon>
        <taxon>Bacillati</taxon>
        <taxon>Bacillota</taxon>
        <taxon>Clostridia</taxon>
        <taxon>Lachnospirales</taxon>
        <taxon>Lachnospiraceae</taxon>
        <taxon>Coprococcus</taxon>
    </lineage>
</organism>
<dbReference type="GO" id="GO:0003677">
    <property type="term" value="F:DNA binding"/>
    <property type="evidence" value="ECO:0007669"/>
    <property type="project" value="InterPro"/>
</dbReference>
<comment type="caution">
    <text evidence="4">The sequence shown here is derived from an EMBL/GenBank/DDBJ whole genome shotgun (WGS) entry which is preliminary data.</text>
</comment>
<protein>
    <submittedName>
        <fullName evidence="4">Recombinase family protein</fullName>
    </submittedName>
</protein>
<dbReference type="Proteomes" id="UP000554488">
    <property type="component" value="Unassembled WGS sequence"/>
</dbReference>